<dbReference type="Gene3D" id="3.40.50.150">
    <property type="entry name" value="Vaccinia Virus protein VP39"/>
    <property type="match status" value="1"/>
</dbReference>
<dbReference type="InterPro" id="IPR002295">
    <property type="entry name" value="N4/N6-MTase_EcoPI_Mod-like"/>
</dbReference>
<gene>
    <name evidence="8" type="ORF">JJB09_25045</name>
</gene>
<comment type="similarity">
    <text evidence="1">Belongs to the N(4)/N(6)-methyltransferase family.</text>
</comment>
<dbReference type="Pfam" id="PF01555">
    <property type="entry name" value="N6_N4_Mtase"/>
    <property type="match status" value="1"/>
</dbReference>
<dbReference type="SUPFAM" id="SSF110849">
    <property type="entry name" value="ParB/Sulfiredoxin"/>
    <property type="match status" value="1"/>
</dbReference>
<evidence type="ECO:0000313" key="8">
    <source>
        <dbReference type="EMBL" id="MBL0375286.1"/>
    </source>
</evidence>
<dbReference type="Pfam" id="PF02195">
    <property type="entry name" value="ParB_N"/>
    <property type="match status" value="1"/>
</dbReference>
<dbReference type="GO" id="GO:0008170">
    <property type="term" value="F:N-methyltransferase activity"/>
    <property type="evidence" value="ECO:0007669"/>
    <property type="project" value="InterPro"/>
</dbReference>
<evidence type="ECO:0000256" key="4">
    <source>
        <dbReference type="ARBA" id="ARBA00022679"/>
    </source>
</evidence>
<dbReference type="CDD" id="cd16403">
    <property type="entry name" value="ParB_N_like_MT"/>
    <property type="match status" value="1"/>
</dbReference>
<evidence type="ECO:0000256" key="1">
    <source>
        <dbReference type="ARBA" id="ARBA00006594"/>
    </source>
</evidence>
<dbReference type="Proteomes" id="UP000633219">
    <property type="component" value="Unassembled WGS sequence"/>
</dbReference>
<dbReference type="InterPro" id="IPR003115">
    <property type="entry name" value="ParB_N"/>
</dbReference>
<dbReference type="SUPFAM" id="SSF53335">
    <property type="entry name" value="S-adenosyl-L-methionine-dependent methyltransferases"/>
    <property type="match status" value="1"/>
</dbReference>
<keyword evidence="4" id="KW-0808">Transferase</keyword>
<keyword evidence="5" id="KW-0949">S-adenosyl-L-methionine</keyword>
<sequence length="456" mass="49384">MHSPSIEMLPLSALRPYSGNARTHSRKQVSQIVESIKRFGFTNPVLISDDGEIVAGHGRVLAAKELGMAVVPTVKLSHLSAEERRAYVLVDNKLALNAGWDTEILAIELQALIDLDFDVSLIGFSLAEIDFTLDQAREASPSVGDDAADRIVEPSSGPPLTGMGDLWLLGRHRLLCGDSRSAEDVSRLVNGTKVDLIFADPPYNVAIDGNVGGLGSVKHREFAFASGEMSSAEFTAFLTTTLGNAASVTKDGAIAFVCMDWRHMREMLDAGEAVFSELKNLVVWNKTNGGMGSFYRSKHELVFVFKVGTASHTNSFGLGDTGRYQTNVWDYAGISSLGTNRMDELAMHPTVKPVALVADAIRDCSRRGETVLDLFGGSGTTMIAAELCGRQARLLEFDPIYCDTIIRRWQQYTGKKAMLAENGIDFEAIAEGRLLPAAASPPPTALATSRRRRSNG</sequence>
<proteinExistence type="inferred from homology"/>
<dbReference type="EMBL" id="JAEQNC010000021">
    <property type="protein sequence ID" value="MBL0375286.1"/>
    <property type="molecule type" value="Genomic_DNA"/>
</dbReference>
<dbReference type="PANTHER" id="PTHR33375">
    <property type="entry name" value="CHROMOSOME-PARTITIONING PROTEIN PARB-RELATED"/>
    <property type="match status" value="1"/>
</dbReference>
<evidence type="ECO:0000256" key="3">
    <source>
        <dbReference type="ARBA" id="ARBA00022603"/>
    </source>
</evidence>
<keyword evidence="3" id="KW-0489">Methyltransferase</keyword>
<dbReference type="PANTHER" id="PTHR33375:SF1">
    <property type="entry name" value="CHROMOSOME-PARTITIONING PROTEIN PARB-RELATED"/>
    <property type="match status" value="1"/>
</dbReference>
<dbReference type="InterPro" id="IPR015840">
    <property type="entry name" value="DNA_MeTrfase_ParB"/>
</dbReference>
<dbReference type="PROSITE" id="PS00092">
    <property type="entry name" value="N6_MTASE"/>
    <property type="match status" value="1"/>
</dbReference>
<feature type="domain" description="ParB-like N-terminal" evidence="7">
    <location>
        <begin position="7"/>
        <end position="93"/>
    </location>
</feature>
<comment type="catalytic activity">
    <reaction evidence="6">
        <text>a 2'-deoxyadenosine in DNA + S-adenosyl-L-methionine = an N(6)-methyl-2'-deoxyadenosine in DNA + S-adenosyl-L-homocysteine + H(+)</text>
        <dbReference type="Rhea" id="RHEA:15197"/>
        <dbReference type="Rhea" id="RHEA-COMP:12418"/>
        <dbReference type="Rhea" id="RHEA-COMP:12419"/>
        <dbReference type="ChEBI" id="CHEBI:15378"/>
        <dbReference type="ChEBI" id="CHEBI:57856"/>
        <dbReference type="ChEBI" id="CHEBI:59789"/>
        <dbReference type="ChEBI" id="CHEBI:90615"/>
        <dbReference type="ChEBI" id="CHEBI:90616"/>
        <dbReference type="EC" id="2.1.1.72"/>
    </reaction>
</comment>
<protein>
    <recommendedName>
        <fullName evidence="2">site-specific DNA-methyltransferase (adenine-specific)</fullName>
        <ecNumber evidence="2">2.1.1.72</ecNumber>
    </recommendedName>
</protein>
<dbReference type="InterPro" id="IPR002052">
    <property type="entry name" value="DNA_methylase_N6_adenine_CS"/>
</dbReference>
<dbReference type="GO" id="GO:0032259">
    <property type="term" value="P:methylation"/>
    <property type="evidence" value="ECO:0007669"/>
    <property type="project" value="UniProtKB-KW"/>
</dbReference>
<dbReference type="AlphaFoldDB" id="A0A936YW72"/>
<evidence type="ECO:0000256" key="6">
    <source>
        <dbReference type="ARBA" id="ARBA00047942"/>
    </source>
</evidence>
<dbReference type="InterPro" id="IPR002941">
    <property type="entry name" value="DNA_methylase_N4/N6"/>
</dbReference>
<dbReference type="EC" id="2.1.1.72" evidence="2"/>
<evidence type="ECO:0000256" key="5">
    <source>
        <dbReference type="ARBA" id="ARBA00022691"/>
    </source>
</evidence>
<dbReference type="InterPro" id="IPR029063">
    <property type="entry name" value="SAM-dependent_MTases_sf"/>
</dbReference>
<dbReference type="InterPro" id="IPR050336">
    <property type="entry name" value="Chromosome_partition/occlusion"/>
</dbReference>
<dbReference type="GO" id="GO:0005694">
    <property type="term" value="C:chromosome"/>
    <property type="evidence" value="ECO:0007669"/>
    <property type="project" value="TreeGrafter"/>
</dbReference>
<dbReference type="RefSeq" id="WP_201663851.1">
    <property type="nucleotide sequence ID" value="NZ_JAEQNC010000021.1"/>
</dbReference>
<name>A0A936YW72_9HYPH</name>
<organism evidence="8 9">
    <name type="scientific">Rhizobium setariae</name>
    <dbReference type="NCBI Taxonomy" id="2801340"/>
    <lineage>
        <taxon>Bacteria</taxon>
        <taxon>Pseudomonadati</taxon>
        <taxon>Pseudomonadota</taxon>
        <taxon>Alphaproteobacteria</taxon>
        <taxon>Hyphomicrobiales</taxon>
        <taxon>Rhizobiaceae</taxon>
        <taxon>Rhizobium/Agrobacterium group</taxon>
        <taxon>Rhizobium</taxon>
    </lineage>
</organism>
<dbReference type="Gene3D" id="3.90.1530.10">
    <property type="entry name" value="Conserved hypothetical protein from pyrococcus furiosus pfu- 392566-001, ParB domain"/>
    <property type="match status" value="1"/>
</dbReference>
<dbReference type="GO" id="GO:0003677">
    <property type="term" value="F:DNA binding"/>
    <property type="evidence" value="ECO:0007669"/>
    <property type="project" value="InterPro"/>
</dbReference>
<evidence type="ECO:0000256" key="2">
    <source>
        <dbReference type="ARBA" id="ARBA00011900"/>
    </source>
</evidence>
<dbReference type="PRINTS" id="PR00506">
    <property type="entry name" value="D21N6MTFRASE"/>
</dbReference>
<evidence type="ECO:0000259" key="7">
    <source>
        <dbReference type="SMART" id="SM00470"/>
    </source>
</evidence>
<dbReference type="PIRSF" id="PIRSF036758">
    <property type="entry name" value="Aden_M_ParB"/>
    <property type="match status" value="1"/>
</dbReference>
<dbReference type="SMART" id="SM00470">
    <property type="entry name" value="ParB"/>
    <property type="match status" value="1"/>
</dbReference>
<reference evidence="8" key="1">
    <citation type="submission" date="2021-01" db="EMBL/GenBank/DDBJ databases">
        <title>Rhizobium sp. strain KVB221 16S ribosomal RNA gene Genome sequencing and assembly.</title>
        <authorList>
            <person name="Kang M."/>
        </authorList>
    </citation>
    <scope>NUCLEOTIDE SEQUENCE</scope>
    <source>
        <strain evidence="8">KVB221</strain>
    </source>
</reference>
<accession>A0A936YW72</accession>
<dbReference type="InterPro" id="IPR036086">
    <property type="entry name" value="ParB/Sulfiredoxin_sf"/>
</dbReference>
<dbReference type="GO" id="GO:0045881">
    <property type="term" value="P:positive regulation of sporulation resulting in formation of a cellular spore"/>
    <property type="evidence" value="ECO:0007669"/>
    <property type="project" value="TreeGrafter"/>
</dbReference>
<evidence type="ECO:0000313" key="9">
    <source>
        <dbReference type="Proteomes" id="UP000633219"/>
    </source>
</evidence>
<comment type="caution">
    <text evidence="8">The sequence shown here is derived from an EMBL/GenBank/DDBJ whole genome shotgun (WGS) entry which is preliminary data.</text>
</comment>
<keyword evidence="9" id="KW-1185">Reference proteome</keyword>
<dbReference type="GO" id="GO:0007059">
    <property type="term" value="P:chromosome segregation"/>
    <property type="evidence" value="ECO:0007669"/>
    <property type="project" value="TreeGrafter"/>
</dbReference>
<dbReference type="GO" id="GO:0009007">
    <property type="term" value="F:site-specific DNA-methyltransferase (adenine-specific) activity"/>
    <property type="evidence" value="ECO:0007669"/>
    <property type="project" value="UniProtKB-EC"/>
</dbReference>